<protein>
    <recommendedName>
        <fullName evidence="3">Glycoside hydrolase family 71 protein</fullName>
    </recommendedName>
</protein>
<dbReference type="Gene3D" id="3.20.20.80">
    <property type="entry name" value="Glycosidases"/>
    <property type="match status" value="1"/>
</dbReference>
<gene>
    <name evidence="1" type="ORF">Q9L58_007747</name>
</gene>
<dbReference type="CDD" id="cd11577">
    <property type="entry name" value="GH71"/>
    <property type="match status" value="1"/>
</dbReference>
<proteinExistence type="predicted"/>
<name>A0ABR3GBN9_9PEZI</name>
<evidence type="ECO:0008006" key="3">
    <source>
        <dbReference type="Google" id="ProtNLM"/>
    </source>
</evidence>
<reference evidence="1 2" key="1">
    <citation type="submission" date="2024-02" db="EMBL/GenBank/DDBJ databases">
        <title>Discinaceae phylogenomics.</title>
        <authorList>
            <person name="Dirks A.C."/>
            <person name="James T.Y."/>
        </authorList>
    </citation>
    <scope>NUCLEOTIDE SEQUENCE [LARGE SCALE GENOMIC DNA]</scope>
    <source>
        <strain evidence="1 2">ACD0624</strain>
    </source>
</reference>
<dbReference type="InterPro" id="IPR005197">
    <property type="entry name" value="Glyco_hydro_71"/>
</dbReference>
<accession>A0ABR3GBN9</accession>
<dbReference type="EMBL" id="JBBBZM010000128">
    <property type="protein sequence ID" value="KAL0633373.1"/>
    <property type="molecule type" value="Genomic_DNA"/>
</dbReference>
<organism evidence="1 2">
    <name type="scientific">Discina gigas</name>
    <dbReference type="NCBI Taxonomy" id="1032678"/>
    <lineage>
        <taxon>Eukaryota</taxon>
        <taxon>Fungi</taxon>
        <taxon>Dikarya</taxon>
        <taxon>Ascomycota</taxon>
        <taxon>Pezizomycotina</taxon>
        <taxon>Pezizomycetes</taxon>
        <taxon>Pezizales</taxon>
        <taxon>Discinaceae</taxon>
        <taxon>Discina</taxon>
    </lineage>
</organism>
<comment type="caution">
    <text evidence="1">The sequence shown here is derived from an EMBL/GenBank/DDBJ whole genome shotgun (WGS) entry which is preliminary data.</text>
</comment>
<evidence type="ECO:0000313" key="1">
    <source>
        <dbReference type="EMBL" id="KAL0633373.1"/>
    </source>
</evidence>
<sequence>MAAREVFAHYMLGVTNGQVLADWNRDITLAKAAKIDGFAINAGPNDAWSVAQLNLAYQSAEANAFKLFISFDMLCCGTWPVSQVADFINAHKNSPAQFKVNNQPFVSTFEGTNFVSQWTQVEQSTGALFLVPSWTSMGPQTFQSNLNAVDGTFPWDAWPHGRSPTHKTVDSDRAWISSVPGKSFMMPVSPWFYTNLPQFGKNWNWDSDTLWFDRWEQVLDILPQFVEIISWNDYGESHHIGPIRSQGIVGGAEVYVNNMPHDAWRFILPYYIAAYKAGTRNVAIPTQGAVVWYRTTPKSVCSNGGTTCDNSGTQGGAENCTRDSVFVISASSTATTVSIRIGGVGQDFSVAAGMKLVEMPFSGRTGNVVVTVNGKTVTGPAPITNVCPSSGRVNFNAVVASTS</sequence>
<keyword evidence="2" id="KW-1185">Reference proteome</keyword>
<evidence type="ECO:0000313" key="2">
    <source>
        <dbReference type="Proteomes" id="UP001447188"/>
    </source>
</evidence>
<dbReference type="Pfam" id="PF03659">
    <property type="entry name" value="Glyco_hydro_71"/>
    <property type="match status" value="1"/>
</dbReference>
<dbReference type="Proteomes" id="UP001447188">
    <property type="component" value="Unassembled WGS sequence"/>
</dbReference>